<evidence type="ECO:0000256" key="1">
    <source>
        <dbReference type="ARBA" id="ARBA00022857"/>
    </source>
</evidence>
<organism evidence="6 7">
    <name type="scientific">Pseudomonas cavernae</name>
    <dbReference type="NCBI Taxonomy" id="2320867"/>
    <lineage>
        <taxon>Bacteria</taxon>
        <taxon>Pseudomonadati</taxon>
        <taxon>Pseudomonadota</taxon>
        <taxon>Gammaproteobacteria</taxon>
        <taxon>Pseudomonadales</taxon>
        <taxon>Pseudomonadaceae</taxon>
        <taxon>Pseudomonas</taxon>
    </lineage>
</organism>
<dbReference type="Pfam" id="PF00248">
    <property type="entry name" value="Aldo_ket_red"/>
    <property type="match status" value="1"/>
</dbReference>
<keyword evidence="1" id="KW-0521">NADP</keyword>
<dbReference type="NCBIfam" id="NF007912">
    <property type="entry name" value="PRK10625.1"/>
    <property type="match status" value="1"/>
</dbReference>
<dbReference type="AlphaFoldDB" id="A0A385Z5Z5"/>
<evidence type="ECO:0000259" key="5">
    <source>
        <dbReference type="Pfam" id="PF00248"/>
    </source>
</evidence>
<dbReference type="InterPro" id="IPR020471">
    <property type="entry name" value="AKR"/>
</dbReference>
<dbReference type="PANTHER" id="PTHR43364:SF4">
    <property type="entry name" value="NAD(P)-LINKED OXIDOREDUCTASE SUPERFAMILY PROTEIN"/>
    <property type="match status" value="1"/>
</dbReference>
<dbReference type="KEGG" id="pcav:D3880_18415"/>
<dbReference type="InterPro" id="IPR036812">
    <property type="entry name" value="NAD(P)_OxRdtase_dom_sf"/>
</dbReference>
<keyword evidence="7" id="KW-1185">Reference proteome</keyword>
<proteinExistence type="inferred from homology"/>
<accession>A0A385Z5Z5</accession>
<dbReference type="RefSeq" id="WP_119894867.1">
    <property type="nucleotide sequence ID" value="NZ_CP032419.1"/>
</dbReference>
<reference evidence="7" key="1">
    <citation type="submission" date="2018-09" db="EMBL/GenBank/DDBJ databases">
        <authorList>
            <person name="Zhu H."/>
        </authorList>
    </citation>
    <scope>NUCLEOTIDE SEQUENCE [LARGE SCALE GENOMIC DNA]</scope>
    <source>
        <strain evidence="7">K2W31S-8</strain>
    </source>
</reference>
<name>A0A385Z5Z5_9PSED</name>
<dbReference type="FunFam" id="3.20.20.100:FF:000005">
    <property type="entry name" value="NADP(H)-dependent aldo-keto reductase"/>
    <property type="match status" value="1"/>
</dbReference>
<comment type="similarity">
    <text evidence="3">Belongs to the aldo/keto reductase family. Aldo/keto reductase 2 subfamily.</text>
</comment>
<dbReference type="CDD" id="cd19094">
    <property type="entry name" value="AKR_Tas-like"/>
    <property type="match status" value="1"/>
</dbReference>
<evidence type="ECO:0000256" key="2">
    <source>
        <dbReference type="ARBA" id="ARBA00023002"/>
    </source>
</evidence>
<dbReference type="Gene3D" id="3.20.20.100">
    <property type="entry name" value="NADP-dependent oxidoreductase domain"/>
    <property type="match status" value="1"/>
</dbReference>
<evidence type="ECO:0000313" key="6">
    <source>
        <dbReference type="EMBL" id="AYC34214.1"/>
    </source>
</evidence>
<evidence type="ECO:0000256" key="3">
    <source>
        <dbReference type="ARBA" id="ARBA00038157"/>
    </source>
</evidence>
<keyword evidence="2" id="KW-0560">Oxidoreductase</keyword>
<dbReference type="SUPFAM" id="SSF51430">
    <property type="entry name" value="NAD(P)-linked oxidoreductase"/>
    <property type="match status" value="1"/>
</dbReference>
<dbReference type="PANTHER" id="PTHR43364">
    <property type="entry name" value="NADH-SPECIFIC METHYLGLYOXAL REDUCTASE-RELATED"/>
    <property type="match status" value="1"/>
</dbReference>
<dbReference type="Proteomes" id="UP000265560">
    <property type="component" value="Chromosome"/>
</dbReference>
<dbReference type="InterPro" id="IPR050523">
    <property type="entry name" value="AKR_Detox_Biosynth"/>
</dbReference>
<evidence type="ECO:0000256" key="4">
    <source>
        <dbReference type="ARBA" id="ARBA00070119"/>
    </source>
</evidence>
<evidence type="ECO:0000313" key="7">
    <source>
        <dbReference type="Proteomes" id="UP000265560"/>
    </source>
</evidence>
<dbReference type="GO" id="GO:0016491">
    <property type="term" value="F:oxidoreductase activity"/>
    <property type="evidence" value="ECO:0007669"/>
    <property type="project" value="UniProtKB-KW"/>
</dbReference>
<dbReference type="InterPro" id="IPR023210">
    <property type="entry name" value="NADP_OxRdtase_dom"/>
</dbReference>
<dbReference type="PRINTS" id="PR00069">
    <property type="entry name" value="ALDKETRDTASE"/>
</dbReference>
<dbReference type="EMBL" id="CP032419">
    <property type="protein sequence ID" value="AYC34214.1"/>
    <property type="molecule type" value="Genomic_DNA"/>
</dbReference>
<dbReference type="OrthoDB" id="9772407at2"/>
<gene>
    <name evidence="6" type="ORF">D3880_18415</name>
</gene>
<protein>
    <recommendedName>
        <fullName evidence="4">Protein tas</fullName>
    </recommendedName>
</protein>
<feature type="domain" description="NADP-dependent oxidoreductase" evidence="5">
    <location>
        <begin position="16"/>
        <end position="336"/>
    </location>
</feature>
<sequence>MDFRQLGRTDLKVSTLCLGSMTWGEQNSEAEAFAQIDLARAAGINFIDTAEMYPVPPRAETYSKTEQIIGNYFNSRSNRADWILASKVAGPGNGISHIRDGQLKHNRRHIVAALDASLKRLQTDWIDLYQLHWPERSTNFFGQLGYCHKEDNSTPLAETLEVLSEQIKAGKIRHIGLSNETAWGAMKFLQLAESLGLARVVSIQNPYNLLNRSFEVGLAEVALREQCGLLAYSPMAFGMLSGKYEDGARPANARITLFSRFTRYTNPQAQSACSRYVALAREHGLDPAQMALAFVSTQPFVTSNIIGATTLEQLRSNLASTDLKLSEEVLAGIEAIHKSQPNPAP</sequence>